<name>A0A1X7H4N3_9BACL</name>
<dbReference type="STRING" id="1313296.SAMN05661091_1717"/>
<proteinExistence type="predicted"/>
<feature type="domain" description="VOC" evidence="1">
    <location>
        <begin position="7"/>
        <end position="131"/>
    </location>
</feature>
<evidence type="ECO:0000313" key="2">
    <source>
        <dbReference type="EMBL" id="SMF79522.1"/>
    </source>
</evidence>
<organism evidence="2 3">
    <name type="scientific">Paenibacillus uliginis N3/975</name>
    <dbReference type="NCBI Taxonomy" id="1313296"/>
    <lineage>
        <taxon>Bacteria</taxon>
        <taxon>Bacillati</taxon>
        <taxon>Bacillota</taxon>
        <taxon>Bacilli</taxon>
        <taxon>Bacillales</taxon>
        <taxon>Paenibacillaceae</taxon>
        <taxon>Paenibacillus</taxon>
    </lineage>
</organism>
<gene>
    <name evidence="2" type="ORF">SAMN05661091_1717</name>
</gene>
<reference evidence="2 3" key="1">
    <citation type="submission" date="2017-04" db="EMBL/GenBank/DDBJ databases">
        <authorList>
            <person name="Afonso C.L."/>
            <person name="Miller P.J."/>
            <person name="Scott M.A."/>
            <person name="Spackman E."/>
            <person name="Goraichik I."/>
            <person name="Dimitrov K.M."/>
            <person name="Suarez D.L."/>
            <person name="Swayne D.E."/>
        </authorList>
    </citation>
    <scope>NUCLEOTIDE SEQUENCE [LARGE SCALE GENOMIC DNA]</scope>
    <source>
        <strain evidence="2 3">N3/975</strain>
    </source>
</reference>
<evidence type="ECO:0000313" key="3">
    <source>
        <dbReference type="Proteomes" id="UP000192940"/>
    </source>
</evidence>
<evidence type="ECO:0000259" key="1">
    <source>
        <dbReference type="PROSITE" id="PS51819"/>
    </source>
</evidence>
<dbReference type="SUPFAM" id="SSF54593">
    <property type="entry name" value="Glyoxalase/Bleomycin resistance protein/Dihydroxybiphenyl dioxygenase"/>
    <property type="match status" value="1"/>
</dbReference>
<dbReference type="RefSeq" id="WP_208918604.1">
    <property type="nucleotide sequence ID" value="NZ_LT840184.1"/>
</dbReference>
<dbReference type="Pfam" id="PF00903">
    <property type="entry name" value="Glyoxalase"/>
    <property type="match status" value="1"/>
</dbReference>
<dbReference type="AlphaFoldDB" id="A0A1X7H4N3"/>
<protein>
    <submittedName>
        <fullName evidence="2">Glyoxalase-like domain-containing protein</fullName>
    </submittedName>
</protein>
<dbReference type="CDD" id="cd06587">
    <property type="entry name" value="VOC"/>
    <property type="match status" value="1"/>
</dbReference>
<dbReference type="InterPro" id="IPR029068">
    <property type="entry name" value="Glyas_Bleomycin-R_OHBP_Dase"/>
</dbReference>
<dbReference type="Proteomes" id="UP000192940">
    <property type="component" value="Chromosome I"/>
</dbReference>
<keyword evidence="3" id="KW-1185">Reference proteome</keyword>
<accession>A0A1X7H4N3</accession>
<sequence length="131" mass="15134">MNNIFQRIDCNFIPVSNLQESITWYVEVFGCTFSWEEDTGYAALHVSIPSEGINKAHAMITLTEAEDFNPLCFYKNGEVHPYMNFYTKDIERAHQVLTDKGLKVEPIVDEGNLKFFNFFELNGHYMGVCSF</sequence>
<dbReference type="Gene3D" id="3.10.180.10">
    <property type="entry name" value="2,3-Dihydroxybiphenyl 1,2-Dioxygenase, domain 1"/>
    <property type="match status" value="1"/>
</dbReference>
<dbReference type="EMBL" id="LT840184">
    <property type="protein sequence ID" value="SMF79522.1"/>
    <property type="molecule type" value="Genomic_DNA"/>
</dbReference>
<dbReference type="InterPro" id="IPR037523">
    <property type="entry name" value="VOC_core"/>
</dbReference>
<dbReference type="InterPro" id="IPR004360">
    <property type="entry name" value="Glyas_Fos-R_dOase_dom"/>
</dbReference>
<dbReference type="PROSITE" id="PS51819">
    <property type="entry name" value="VOC"/>
    <property type="match status" value="1"/>
</dbReference>